<feature type="transmembrane region" description="Helical" evidence="2">
    <location>
        <begin position="48"/>
        <end position="71"/>
    </location>
</feature>
<evidence type="ECO:0000256" key="2">
    <source>
        <dbReference type="SAM" id="Phobius"/>
    </source>
</evidence>
<dbReference type="AlphaFoldDB" id="A0A7W5Z8Q7"/>
<reference evidence="3 4" key="1">
    <citation type="submission" date="2020-08" db="EMBL/GenBank/DDBJ databases">
        <title>Genomic Encyclopedia of Type Strains, Phase IV (KMG-IV): sequencing the most valuable type-strain genomes for metagenomic binning, comparative biology and taxonomic classification.</title>
        <authorList>
            <person name="Goeker M."/>
        </authorList>
    </citation>
    <scope>NUCLEOTIDE SEQUENCE [LARGE SCALE GENOMIC DNA]</scope>
    <source>
        <strain evidence="3 4">DSM 28760</strain>
    </source>
</reference>
<organism evidence="3 4">
    <name type="scientific">Pseudochelatococcus contaminans</name>
    <dbReference type="NCBI Taxonomy" id="1538103"/>
    <lineage>
        <taxon>Bacteria</taxon>
        <taxon>Pseudomonadati</taxon>
        <taxon>Pseudomonadota</taxon>
        <taxon>Alphaproteobacteria</taxon>
        <taxon>Hyphomicrobiales</taxon>
        <taxon>Chelatococcaceae</taxon>
        <taxon>Pseudochelatococcus</taxon>
    </lineage>
</organism>
<evidence type="ECO:0000256" key="1">
    <source>
        <dbReference type="SAM" id="MobiDB-lite"/>
    </source>
</evidence>
<evidence type="ECO:0000313" key="3">
    <source>
        <dbReference type="EMBL" id="MBB3811456.1"/>
    </source>
</evidence>
<comment type="caution">
    <text evidence="3">The sequence shown here is derived from an EMBL/GenBank/DDBJ whole genome shotgun (WGS) entry which is preliminary data.</text>
</comment>
<feature type="region of interest" description="Disordered" evidence="1">
    <location>
        <begin position="80"/>
        <end position="102"/>
    </location>
</feature>
<protein>
    <submittedName>
        <fullName evidence="3">Uncharacterized protein</fullName>
    </submittedName>
</protein>
<dbReference type="EMBL" id="JACICC010000020">
    <property type="protein sequence ID" value="MBB3811456.1"/>
    <property type="molecule type" value="Genomic_DNA"/>
</dbReference>
<keyword evidence="4" id="KW-1185">Reference proteome</keyword>
<proteinExistence type="predicted"/>
<dbReference type="RefSeq" id="WP_183754820.1">
    <property type="nucleotide sequence ID" value="NZ_JACICC010000020.1"/>
</dbReference>
<keyword evidence="2" id="KW-1133">Transmembrane helix</keyword>
<dbReference type="Proteomes" id="UP000537592">
    <property type="component" value="Unassembled WGS sequence"/>
</dbReference>
<feature type="transmembrane region" description="Helical" evidence="2">
    <location>
        <begin position="12"/>
        <end position="36"/>
    </location>
</feature>
<sequence length="102" mass="11128">MGESKLYVNRFGLRIFFILFWLFGILSAPAGIYILWKIAFEDGVDGLLEAGVFLLAWIGLSLTFGLAAIIYKMPLYVAAPSRPQPRTATGDLESDISGKGGI</sequence>
<keyword evidence="2" id="KW-0472">Membrane</keyword>
<accession>A0A7W5Z8Q7</accession>
<name>A0A7W5Z8Q7_9HYPH</name>
<keyword evidence="2" id="KW-0812">Transmembrane</keyword>
<gene>
    <name evidence="3" type="ORF">FHS81_003571</name>
</gene>
<evidence type="ECO:0000313" key="4">
    <source>
        <dbReference type="Proteomes" id="UP000537592"/>
    </source>
</evidence>